<dbReference type="Proteomes" id="UP000265515">
    <property type="component" value="Unassembled WGS sequence"/>
</dbReference>
<protein>
    <submittedName>
        <fullName evidence="2">Uncharacterized protein</fullName>
    </submittedName>
</protein>
<proteinExistence type="predicted"/>
<organism evidence="2 3">
    <name type="scientific">Chara braunii</name>
    <name type="common">Braun's stonewort</name>
    <dbReference type="NCBI Taxonomy" id="69332"/>
    <lineage>
        <taxon>Eukaryota</taxon>
        <taxon>Viridiplantae</taxon>
        <taxon>Streptophyta</taxon>
        <taxon>Charophyceae</taxon>
        <taxon>Charales</taxon>
        <taxon>Characeae</taxon>
        <taxon>Chara</taxon>
    </lineage>
</organism>
<keyword evidence="3" id="KW-1185">Reference proteome</keyword>
<feature type="region of interest" description="Disordered" evidence="1">
    <location>
        <begin position="141"/>
        <end position="177"/>
    </location>
</feature>
<dbReference type="EMBL" id="BFEA01000068">
    <property type="protein sequence ID" value="GBG65999.1"/>
    <property type="molecule type" value="Genomic_DNA"/>
</dbReference>
<name>A0A388K7J8_CHABU</name>
<accession>A0A388K7J8</accession>
<reference evidence="2 3" key="1">
    <citation type="journal article" date="2018" name="Cell">
        <title>The Chara Genome: Secondary Complexity and Implications for Plant Terrestrialization.</title>
        <authorList>
            <person name="Nishiyama T."/>
            <person name="Sakayama H."/>
            <person name="Vries J.D."/>
            <person name="Buschmann H."/>
            <person name="Saint-Marcoux D."/>
            <person name="Ullrich K.K."/>
            <person name="Haas F.B."/>
            <person name="Vanderstraeten L."/>
            <person name="Becker D."/>
            <person name="Lang D."/>
            <person name="Vosolsobe S."/>
            <person name="Rombauts S."/>
            <person name="Wilhelmsson P.K.I."/>
            <person name="Janitza P."/>
            <person name="Kern R."/>
            <person name="Heyl A."/>
            <person name="Rumpler F."/>
            <person name="Villalobos L.I.A.C."/>
            <person name="Clay J.M."/>
            <person name="Skokan R."/>
            <person name="Toyoda A."/>
            <person name="Suzuki Y."/>
            <person name="Kagoshima H."/>
            <person name="Schijlen E."/>
            <person name="Tajeshwar N."/>
            <person name="Catarino B."/>
            <person name="Hetherington A.J."/>
            <person name="Saltykova A."/>
            <person name="Bonnot C."/>
            <person name="Breuninger H."/>
            <person name="Symeonidi A."/>
            <person name="Radhakrishnan G.V."/>
            <person name="Van Nieuwerburgh F."/>
            <person name="Deforce D."/>
            <person name="Chang C."/>
            <person name="Karol K.G."/>
            <person name="Hedrich R."/>
            <person name="Ulvskov P."/>
            <person name="Glockner G."/>
            <person name="Delwiche C.F."/>
            <person name="Petrasek J."/>
            <person name="Van de Peer Y."/>
            <person name="Friml J."/>
            <person name="Beilby M."/>
            <person name="Dolan L."/>
            <person name="Kohara Y."/>
            <person name="Sugano S."/>
            <person name="Fujiyama A."/>
            <person name="Delaux P.-M."/>
            <person name="Quint M."/>
            <person name="TheiBen G."/>
            <person name="Hagemann M."/>
            <person name="Harholt J."/>
            <person name="Dunand C."/>
            <person name="Zachgo S."/>
            <person name="Langdale J."/>
            <person name="Maumus F."/>
            <person name="Straeten D.V.D."/>
            <person name="Gould S.B."/>
            <person name="Rensing S.A."/>
        </authorList>
    </citation>
    <scope>NUCLEOTIDE SEQUENCE [LARGE SCALE GENOMIC DNA]</scope>
    <source>
        <strain evidence="2 3">S276</strain>
    </source>
</reference>
<comment type="caution">
    <text evidence="2">The sequence shown here is derived from an EMBL/GenBank/DDBJ whole genome shotgun (WGS) entry which is preliminary data.</text>
</comment>
<feature type="region of interest" description="Disordered" evidence="1">
    <location>
        <begin position="300"/>
        <end position="343"/>
    </location>
</feature>
<evidence type="ECO:0000256" key="1">
    <source>
        <dbReference type="SAM" id="MobiDB-lite"/>
    </source>
</evidence>
<evidence type="ECO:0000313" key="2">
    <source>
        <dbReference type="EMBL" id="GBG65999.1"/>
    </source>
</evidence>
<evidence type="ECO:0000313" key="3">
    <source>
        <dbReference type="Proteomes" id="UP000265515"/>
    </source>
</evidence>
<feature type="region of interest" description="Disordered" evidence="1">
    <location>
        <begin position="15"/>
        <end position="75"/>
    </location>
</feature>
<sequence>MPACVDVEIVVHMYPPTGDPDGTQGEAALAHASRMGGDVEQGSHETGFAPPDEPRVVPNQPSNDEQRPEDTLHEGAGVPLATGLVAGVVHTSLGLEEIQTGQSVGVDDVRPFVQAERIAPTTRVEEDVAGDVDVMGVEAPVQPDPMHTFGGRDGAQVDSEVIPREDVRDRHDGDRQETPQTLVVRTAVGPGVPHQAPFSVDPGLRAHGGGPVAERRVGRGTCAPLVPTFASSQERPQIRYVAMPRVSLPFGCMTTEELEAHGGMDLTETDRRCFRRPPQAGRLPHVQDLSWGPARPILPSGGSVAVPSHDAAGPSSPASIVAEESGSLTQRSTARRQRDTTDHAWVSEDNMLFGRTDRLWSETRRVTTASAARQRGLKEVS</sequence>
<dbReference type="Gramene" id="GBG65999">
    <property type="protein sequence ID" value="GBG65999"/>
    <property type="gene ID" value="CBR_g54978"/>
</dbReference>
<feature type="compositionally biased region" description="Basic and acidic residues" evidence="1">
    <location>
        <begin position="64"/>
        <end position="73"/>
    </location>
</feature>
<feature type="compositionally biased region" description="Basic and acidic residues" evidence="1">
    <location>
        <begin position="161"/>
        <end position="177"/>
    </location>
</feature>
<dbReference type="AlphaFoldDB" id="A0A388K7J8"/>
<gene>
    <name evidence="2" type="ORF">CBR_g54978</name>
</gene>